<dbReference type="NCBIfam" id="TIGR00763">
    <property type="entry name" value="lon"/>
    <property type="match status" value="1"/>
</dbReference>
<sequence>MADINEKDILLHQEEPIEAEPAIDSETDKAEMNAPETLDHEGSLNTAAQSIPDTLPVLPVRDVVIFNYMILPLFIGRDKSVQAVDAALKNGRHLLVCAQKEEATEDPKPEDLYQVGTVVQVMRMLKMPDSRVKILVQGVSRARVTSYRQVEPFLEARIETLPEQIPVVDATVEALLRSVREQSEKVLTLRGLSSPDVLAVLQGVDDPGRLADLIAANMRMKTADAQRILEAENPIDRLMLVNTQLQREVEVATVQARIQSSAREGMDKAQKDYFLREQLKAIRTELGDKDEDGEEDLENLKQALEKAGLPKDVRKEADKQLRRLSGMHADSSEANVVRTYLDWLVELPWKKLSRDRLDIVHAKEILDEDHCGLDKIKDRILEFLSVRKLNPQSKGPILCFAGPPGVGKTSLGRSIARALGRKFQRLSLGGMHDEAEIRGHRRTYIGAMPGRIIQALKQAGTRNPVIVLDEVDKLGADFRGDPSSALLEVLDPEQNYTFSDHYLNVPFDLSKVMFLCTANHLETIPAALRDRMEVISLPGYTLQEKAQIARKHLLPKKVEDNGLAPKDVELTEEALEKIIREYTREAGLRNLERELSSICRKLARRKAEGKKPPFMVDVADVEKLLGAPRFIEDEKEKKLMPGMALGLAWTPAGGEVLTVEATVMKGKGGLTLTGQLGDVMKESAQAALSYIRSRADDLGVDPGFVSQYDLHVHVPAGATPKDGPSAGVTLTTALISALSGRRVRADLCMTGEITLQGRVLPVGGIKEKILAGVARGLKHVVIPHQNVKDLEDVPKELLKRITVHPVHHYDELLPIVFETKGGRGSSATGKGGKSKVEESTGVAAKGTATAKTAGARKPKRPAEAGA</sequence>
<evidence type="ECO:0000256" key="15">
    <source>
        <dbReference type="SAM" id="MobiDB-lite"/>
    </source>
</evidence>
<evidence type="ECO:0000256" key="1">
    <source>
        <dbReference type="ARBA" id="ARBA00004496"/>
    </source>
</evidence>
<dbReference type="GO" id="GO:0005737">
    <property type="term" value="C:cytoplasm"/>
    <property type="evidence" value="ECO:0007669"/>
    <property type="project" value="UniProtKB-SubCell"/>
</dbReference>
<dbReference type="PROSITE" id="PS51787">
    <property type="entry name" value="LON_N"/>
    <property type="match status" value="1"/>
</dbReference>
<dbReference type="InterPro" id="IPR046336">
    <property type="entry name" value="Lon_prtase_N_sf"/>
</dbReference>
<dbReference type="Gene3D" id="3.30.230.10">
    <property type="match status" value="1"/>
</dbReference>
<dbReference type="Gene3D" id="2.30.130.40">
    <property type="entry name" value="LON domain-like"/>
    <property type="match status" value="1"/>
</dbReference>
<evidence type="ECO:0000313" key="18">
    <source>
        <dbReference type="EMBL" id="SBV93896.1"/>
    </source>
</evidence>
<dbReference type="FunFam" id="3.40.50.300:FF:000382">
    <property type="entry name" value="Lon protease homolog 2, peroxisomal"/>
    <property type="match status" value="1"/>
</dbReference>
<dbReference type="GO" id="GO:0006515">
    <property type="term" value="P:protein quality control for misfolded or incompletely synthesized proteins"/>
    <property type="evidence" value="ECO:0007669"/>
    <property type="project" value="UniProtKB-UniRule"/>
</dbReference>
<name>A0A212J359_9BACT</name>
<dbReference type="InterPro" id="IPR004815">
    <property type="entry name" value="Lon_bac/euk-typ"/>
</dbReference>
<dbReference type="InterPro" id="IPR003959">
    <property type="entry name" value="ATPase_AAA_core"/>
</dbReference>
<evidence type="ECO:0000256" key="11">
    <source>
        <dbReference type="PIRSR" id="PIRSR001174-1"/>
    </source>
</evidence>
<dbReference type="Gene3D" id="1.20.5.5270">
    <property type="match status" value="1"/>
</dbReference>
<dbReference type="FunFam" id="1.20.5.5270:FF:000002">
    <property type="entry name" value="Lon protease homolog"/>
    <property type="match status" value="1"/>
</dbReference>
<comment type="induction">
    <text evidence="9">By heat shock.</text>
</comment>
<dbReference type="EC" id="3.4.21.53" evidence="9 10"/>
<feature type="active site" evidence="9 11">
    <location>
        <position position="725"/>
    </location>
</feature>
<comment type="similarity">
    <text evidence="9 10 13 14">Belongs to the peptidase S16 family.</text>
</comment>
<evidence type="ECO:0000256" key="13">
    <source>
        <dbReference type="PROSITE-ProRule" id="PRU01122"/>
    </source>
</evidence>
<dbReference type="GO" id="GO:0043565">
    <property type="term" value="F:sequence-specific DNA binding"/>
    <property type="evidence" value="ECO:0007669"/>
    <property type="project" value="UniProtKB-UniRule"/>
</dbReference>
<evidence type="ECO:0000256" key="14">
    <source>
        <dbReference type="RuleBase" id="RU000591"/>
    </source>
</evidence>
<dbReference type="SMART" id="SM00382">
    <property type="entry name" value="AAA"/>
    <property type="match status" value="1"/>
</dbReference>
<evidence type="ECO:0000256" key="4">
    <source>
        <dbReference type="ARBA" id="ARBA00022741"/>
    </source>
</evidence>
<dbReference type="SMART" id="SM00464">
    <property type="entry name" value="LON"/>
    <property type="match status" value="1"/>
</dbReference>
<dbReference type="Gene3D" id="1.20.58.1480">
    <property type="match status" value="1"/>
</dbReference>
<evidence type="ECO:0000256" key="7">
    <source>
        <dbReference type="ARBA" id="ARBA00022840"/>
    </source>
</evidence>
<reference evidence="18" key="1">
    <citation type="submission" date="2016-04" db="EMBL/GenBank/DDBJ databases">
        <authorList>
            <person name="Evans L.H."/>
            <person name="Alamgir A."/>
            <person name="Owens N."/>
            <person name="Weber N.D."/>
            <person name="Virtaneva K."/>
            <person name="Barbian K."/>
            <person name="Babar A."/>
            <person name="Rosenke K."/>
        </authorList>
    </citation>
    <scope>NUCLEOTIDE SEQUENCE</scope>
    <source>
        <strain evidence="18">92-2</strain>
    </source>
</reference>
<comment type="subcellular location">
    <subcellularLocation>
        <location evidence="1 9 10">Cytoplasm</location>
    </subcellularLocation>
</comment>
<dbReference type="PRINTS" id="PR00830">
    <property type="entry name" value="ENDOLAPTASE"/>
</dbReference>
<dbReference type="InterPro" id="IPR027065">
    <property type="entry name" value="Lon_Prtase"/>
</dbReference>
<keyword evidence="6 9" id="KW-0720">Serine protease</keyword>
<organism evidence="18">
    <name type="scientific">uncultured Desulfovibrio sp</name>
    <dbReference type="NCBI Taxonomy" id="167968"/>
    <lineage>
        <taxon>Bacteria</taxon>
        <taxon>Pseudomonadati</taxon>
        <taxon>Thermodesulfobacteriota</taxon>
        <taxon>Desulfovibrionia</taxon>
        <taxon>Desulfovibrionales</taxon>
        <taxon>Desulfovibrionaceae</taxon>
        <taxon>Desulfovibrio</taxon>
        <taxon>environmental samples</taxon>
    </lineage>
</organism>
<evidence type="ECO:0000256" key="10">
    <source>
        <dbReference type="PIRNR" id="PIRNR001174"/>
    </source>
</evidence>
<comment type="catalytic activity">
    <reaction evidence="9 10 13">
        <text>Hydrolysis of proteins in presence of ATP.</text>
        <dbReference type="EC" id="3.4.21.53"/>
    </reaction>
</comment>
<accession>A0A212J359</accession>
<dbReference type="PIRSF" id="PIRSF001174">
    <property type="entry name" value="Lon_proteas"/>
    <property type="match status" value="1"/>
</dbReference>
<dbReference type="InterPro" id="IPR027417">
    <property type="entry name" value="P-loop_NTPase"/>
</dbReference>
<keyword evidence="7 9" id="KW-0067">ATP-binding</keyword>
<dbReference type="InterPro" id="IPR015947">
    <property type="entry name" value="PUA-like_sf"/>
</dbReference>
<keyword evidence="4 9" id="KW-0547">Nucleotide-binding</keyword>
<dbReference type="PROSITE" id="PS01046">
    <property type="entry name" value="LON_SER"/>
    <property type="match status" value="1"/>
</dbReference>
<dbReference type="InterPro" id="IPR020568">
    <property type="entry name" value="Ribosomal_Su5_D2-typ_SF"/>
</dbReference>
<feature type="domain" description="Lon proteolytic" evidence="16">
    <location>
        <begin position="638"/>
        <end position="819"/>
    </location>
</feature>
<comment type="function">
    <text evidence="9">ATP-dependent serine protease that mediates the selective degradation of mutant and abnormal proteins as well as certain short-lived regulatory proteins. Required for cellular homeostasis and for survival from DNA damage and developmental changes induced by stress. Degrades polypeptides processively to yield small peptide fragments that are 5 to 10 amino acids long. Binds to DNA in a double-stranded, site-specific manner.</text>
</comment>
<dbReference type="Pfam" id="PF05362">
    <property type="entry name" value="Lon_C"/>
    <property type="match status" value="1"/>
</dbReference>
<dbReference type="SUPFAM" id="SSF54211">
    <property type="entry name" value="Ribosomal protein S5 domain 2-like"/>
    <property type="match status" value="1"/>
</dbReference>
<protein>
    <recommendedName>
        <fullName evidence="9 10">Lon protease</fullName>
        <ecNumber evidence="9 10">3.4.21.53</ecNumber>
    </recommendedName>
    <alternativeName>
        <fullName evidence="9">ATP-dependent protease La</fullName>
    </alternativeName>
</protein>
<feature type="compositionally biased region" description="Basic and acidic residues" evidence="15">
    <location>
        <begin position="1"/>
        <end position="15"/>
    </location>
</feature>
<dbReference type="Gene3D" id="3.40.50.300">
    <property type="entry name" value="P-loop containing nucleotide triphosphate hydrolases"/>
    <property type="match status" value="1"/>
</dbReference>
<keyword evidence="5 9" id="KW-0378">Hydrolase</keyword>
<dbReference type="Gene3D" id="1.10.8.60">
    <property type="match status" value="1"/>
</dbReference>
<keyword evidence="8 9" id="KW-0346">Stress response</keyword>
<dbReference type="InterPro" id="IPR003593">
    <property type="entry name" value="AAA+_ATPase"/>
</dbReference>
<feature type="domain" description="Lon N-terminal" evidence="17">
    <location>
        <begin position="55"/>
        <end position="249"/>
    </location>
</feature>
<evidence type="ECO:0000256" key="3">
    <source>
        <dbReference type="ARBA" id="ARBA00022670"/>
    </source>
</evidence>
<gene>
    <name evidence="9 18" type="primary">lon</name>
    <name evidence="18" type="ORF">KM92DES2_10462</name>
</gene>
<feature type="active site" evidence="9 11">
    <location>
        <position position="768"/>
    </location>
</feature>
<dbReference type="PANTHER" id="PTHR10046">
    <property type="entry name" value="ATP DEPENDENT LON PROTEASE FAMILY MEMBER"/>
    <property type="match status" value="1"/>
</dbReference>
<feature type="region of interest" description="Disordered" evidence="15">
    <location>
        <begin position="1"/>
        <end position="28"/>
    </location>
</feature>
<dbReference type="Pfam" id="PF22667">
    <property type="entry name" value="Lon_lid"/>
    <property type="match status" value="1"/>
</dbReference>
<dbReference type="GO" id="GO:0004252">
    <property type="term" value="F:serine-type endopeptidase activity"/>
    <property type="evidence" value="ECO:0007669"/>
    <property type="project" value="UniProtKB-UniRule"/>
</dbReference>
<dbReference type="GO" id="GO:0016887">
    <property type="term" value="F:ATP hydrolysis activity"/>
    <property type="evidence" value="ECO:0007669"/>
    <property type="project" value="UniProtKB-UniRule"/>
</dbReference>
<dbReference type="EMBL" id="FLUP01000001">
    <property type="protein sequence ID" value="SBV93896.1"/>
    <property type="molecule type" value="Genomic_DNA"/>
</dbReference>
<evidence type="ECO:0000256" key="8">
    <source>
        <dbReference type="ARBA" id="ARBA00023016"/>
    </source>
</evidence>
<dbReference type="InterPro" id="IPR003111">
    <property type="entry name" value="Lon_prtase_N"/>
</dbReference>
<feature type="compositionally biased region" description="Low complexity" evidence="15">
    <location>
        <begin position="843"/>
        <end position="853"/>
    </location>
</feature>
<dbReference type="HAMAP" id="MF_01973">
    <property type="entry name" value="lon_bact"/>
    <property type="match status" value="1"/>
</dbReference>
<feature type="binding site" evidence="9 12">
    <location>
        <begin position="402"/>
        <end position="409"/>
    </location>
    <ligand>
        <name>ATP</name>
        <dbReference type="ChEBI" id="CHEBI:30616"/>
    </ligand>
</feature>
<dbReference type="SUPFAM" id="SSF52540">
    <property type="entry name" value="P-loop containing nucleoside triphosphate hydrolases"/>
    <property type="match status" value="1"/>
</dbReference>
<evidence type="ECO:0000256" key="2">
    <source>
        <dbReference type="ARBA" id="ARBA00022490"/>
    </source>
</evidence>
<evidence type="ECO:0000256" key="12">
    <source>
        <dbReference type="PIRSR" id="PIRSR001174-2"/>
    </source>
</evidence>
<dbReference type="GO" id="GO:0004176">
    <property type="term" value="F:ATP-dependent peptidase activity"/>
    <property type="evidence" value="ECO:0007669"/>
    <property type="project" value="UniProtKB-UniRule"/>
</dbReference>
<dbReference type="InterPro" id="IPR014721">
    <property type="entry name" value="Ribsml_uS5_D2-typ_fold_subgr"/>
</dbReference>
<feature type="region of interest" description="Disordered" evidence="15">
    <location>
        <begin position="820"/>
        <end position="866"/>
    </location>
</feature>
<dbReference type="Pfam" id="PF02190">
    <property type="entry name" value="LON_substr_bdg"/>
    <property type="match status" value="1"/>
</dbReference>
<evidence type="ECO:0000256" key="6">
    <source>
        <dbReference type="ARBA" id="ARBA00022825"/>
    </source>
</evidence>
<evidence type="ECO:0000259" key="17">
    <source>
        <dbReference type="PROSITE" id="PS51787"/>
    </source>
</evidence>
<dbReference type="InterPro" id="IPR008268">
    <property type="entry name" value="Peptidase_S16_AS"/>
</dbReference>
<dbReference type="SUPFAM" id="SSF88697">
    <property type="entry name" value="PUA domain-like"/>
    <property type="match status" value="1"/>
</dbReference>
<evidence type="ECO:0000256" key="9">
    <source>
        <dbReference type="HAMAP-Rule" id="MF_01973"/>
    </source>
</evidence>
<keyword evidence="3 9" id="KW-0645">Protease</keyword>
<dbReference type="AlphaFoldDB" id="A0A212J359"/>
<feature type="compositionally biased region" description="Acidic residues" evidence="15">
    <location>
        <begin position="16"/>
        <end position="25"/>
    </location>
</feature>
<dbReference type="InterPro" id="IPR027543">
    <property type="entry name" value="Lon_bac"/>
</dbReference>
<dbReference type="CDD" id="cd19500">
    <property type="entry name" value="RecA-like_Lon"/>
    <property type="match status" value="1"/>
</dbReference>
<evidence type="ECO:0000259" key="16">
    <source>
        <dbReference type="PROSITE" id="PS51786"/>
    </source>
</evidence>
<dbReference type="InterPro" id="IPR008269">
    <property type="entry name" value="Lon_proteolytic"/>
</dbReference>
<proteinExistence type="evidence at transcript level"/>
<dbReference type="GO" id="GO:0034605">
    <property type="term" value="P:cellular response to heat"/>
    <property type="evidence" value="ECO:0007669"/>
    <property type="project" value="UniProtKB-UniRule"/>
</dbReference>
<dbReference type="GO" id="GO:0005524">
    <property type="term" value="F:ATP binding"/>
    <property type="evidence" value="ECO:0007669"/>
    <property type="project" value="UniProtKB-UniRule"/>
</dbReference>
<dbReference type="InterPro" id="IPR054594">
    <property type="entry name" value="Lon_lid"/>
</dbReference>
<dbReference type="Pfam" id="PF00004">
    <property type="entry name" value="AAA"/>
    <property type="match status" value="1"/>
</dbReference>
<evidence type="ECO:0000256" key="5">
    <source>
        <dbReference type="ARBA" id="ARBA00022801"/>
    </source>
</evidence>
<dbReference type="PROSITE" id="PS51786">
    <property type="entry name" value="LON_PROTEOLYTIC"/>
    <property type="match status" value="1"/>
</dbReference>
<comment type="subunit">
    <text evidence="9 10">Homohexamer. Organized in a ring with a central cavity.</text>
</comment>
<keyword evidence="2 9" id="KW-0963">Cytoplasm</keyword>